<accession>A0A0N4XBI6</accession>
<dbReference type="OrthoDB" id="5818477at2759"/>
<evidence type="ECO:0000313" key="3">
    <source>
        <dbReference type="Proteomes" id="UP000268014"/>
    </source>
</evidence>
<dbReference type="Proteomes" id="UP000268014">
    <property type="component" value="Unassembled WGS sequence"/>
</dbReference>
<dbReference type="STRING" id="6290.A0A0N4XBI6"/>
<proteinExistence type="predicted"/>
<evidence type="ECO:0000256" key="1">
    <source>
        <dbReference type="SAM" id="Phobius"/>
    </source>
</evidence>
<evidence type="ECO:0000313" key="4">
    <source>
        <dbReference type="WBParaSite" id="HPLM_0002173101-mRNA-1"/>
    </source>
</evidence>
<reference evidence="2 3" key="2">
    <citation type="submission" date="2018-11" db="EMBL/GenBank/DDBJ databases">
        <authorList>
            <consortium name="Pathogen Informatics"/>
        </authorList>
    </citation>
    <scope>NUCLEOTIDE SEQUENCE [LARGE SCALE GENOMIC DNA]</scope>
    <source>
        <strain evidence="2 3">MHpl1</strain>
    </source>
</reference>
<dbReference type="OMA" id="LFYPGFN"/>
<dbReference type="WBParaSite" id="HPLM_0002173101-mRNA-1">
    <property type="protein sequence ID" value="HPLM_0002173101-mRNA-1"/>
    <property type="gene ID" value="HPLM_0002173101"/>
</dbReference>
<dbReference type="AlphaFoldDB" id="A0A0N4XBI6"/>
<dbReference type="EMBL" id="UZAF01023952">
    <property type="protein sequence ID" value="VDO91785.1"/>
    <property type="molecule type" value="Genomic_DNA"/>
</dbReference>
<keyword evidence="1" id="KW-0472">Membrane</keyword>
<keyword evidence="1" id="KW-0812">Transmembrane</keyword>
<feature type="transmembrane region" description="Helical" evidence="1">
    <location>
        <begin position="21"/>
        <end position="42"/>
    </location>
</feature>
<name>A0A0N4XBI6_HAEPC</name>
<protein>
    <submittedName>
        <fullName evidence="4">Monocarboxylate transporter 1</fullName>
    </submittedName>
</protein>
<evidence type="ECO:0000313" key="2">
    <source>
        <dbReference type="EMBL" id="VDO91785.1"/>
    </source>
</evidence>
<sequence length="76" mass="8293">MTAVASPSKSKQLVPIPPDGGWGWVVVLGSFFVHVFADGFVYSFGVLVEVLMKVLFYLLLFYPGFNGARVIAIRIG</sequence>
<organism evidence="4">
    <name type="scientific">Haemonchus placei</name>
    <name type="common">Barber's pole worm</name>
    <dbReference type="NCBI Taxonomy" id="6290"/>
    <lineage>
        <taxon>Eukaryota</taxon>
        <taxon>Metazoa</taxon>
        <taxon>Ecdysozoa</taxon>
        <taxon>Nematoda</taxon>
        <taxon>Chromadorea</taxon>
        <taxon>Rhabditida</taxon>
        <taxon>Rhabditina</taxon>
        <taxon>Rhabditomorpha</taxon>
        <taxon>Strongyloidea</taxon>
        <taxon>Trichostrongylidae</taxon>
        <taxon>Haemonchus</taxon>
    </lineage>
</organism>
<keyword evidence="3" id="KW-1185">Reference proteome</keyword>
<keyword evidence="1" id="KW-1133">Transmembrane helix</keyword>
<reference evidence="4" key="1">
    <citation type="submission" date="2017-02" db="UniProtKB">
        <authorList>
            <consortium name="WormBaseParasite"/>
        </authorList>
    </citation>
    <scope>IDENTIFICATION</scope>
</reference>
<feature type="transmembrane region" description="Helical" evidence="1">
    <location>
        <begin position="54"/>
        <end position="72"/>
    </location>
</feature>
<gene>
    <name evidence="2" type="ORF">HPLM_LOCUS21720</name>
</gene>